<dbReference type="SUPFAM" id="SSF160246">
    <property type="entry name" value="EspE N-terminal domain-like"/>
    <property type="match status" value="1"/>
</dbReference>
<dbReference type="InterPro" id="IPR037257">
    <property type="entry name" value="T2SS_E_N_sf"/>
</dbReference>
<dbReference type="PANTHER" id="PTHR30258:SF1">
    <property type="entry name" value="PROTEIN TRANSPORT PROTEIN HOFB HOMOLOG"/>
    <property type="match status" value="1"/>
</dbReference>
<dbReference type="KEGG" id="sgbi:P3F81_05935"/>
<evidence type="ECO:0000256" key="3">
    <source>
        <dbReference type="ARBA" id="ARBA00022840"/>
    </source>
</evidence>
<reference evidence="6" key="1">
    <citation type="submission" date="2023-03" db="EMBL/GenBank/DDBJ databases">
        <title>Selenobaculum gbiensis gen. nov. sp. nov., a new bacterium isolated from the gut microbiota of IBD patient.</title>
        <authorList>
            <person name="Yeo S."/>
            <person name="Park H."/>
            <person name="Huh C.S."/>
        </authorList>
    </citation>
    <scope>NUCLEOTIDE SEQUENCE</scope>
    <source>
        <strain evidence="6">ICN-92133</strain>
    </source>
</reference>
<dbReference type="EMBL" id="CP120678">
    <property type="protein sequence ID" value="WIW71831.1"/>
    <property type="molecule type" value="Genomic_DNA"/>
</dbReference>
<evidence type="ECO:0000256" key="1">
    <source>
        <dbReference type="ARBA" id="ARBA00006611"/>
    </source>
</evidence>
<dbReference type="Gene3D" id="3.40.50.300">
    <property type="entry name" value="P-loop containing nucleotide triphosphate hydrolases"/>
    <property type="match status" value="1"/>
</dbReference>
<evidence type="ECO:0000313" key="7">
    <source>
        <dbReference type="Proteomes" id="UP001243623"/>
    </source>
</evidence>
<feature type="domain" description="Bacterial type II secretion system protein E" evidence="4">
    <location>
        <begin position="168"/>
        <end position="551"/>
    </location>
</feature>
<evidence type="ECO:0000259" key="5">
    <source>
        <dbReference type="Pfam" id="PF05157"/>
    </source>
</evidence>
<dbReference type="Gene3D" id="3.30.450.90">
    <property type="match status" value="1"/>
</dbReference>
<evidence type="ECO:0000259" key="4">
    <source>
        <dbReference type="Pfam" id="PF00437"/>
    </source>
</evidence>
<keyword evidence="7" id="KW-1185">Reference proteome</keyword>
<dbReference type="GO" id="GO:0005524">
    <property type="term" value="F:ATP binding"/>
    <property type="evidence" value="ECO:0007669"/>
    <property type="project" value="UniProtKB-KW"/>
</dbReference>
<evidence type="ECO:0000313" key="6">
    <source>
        <dbReference type="EMBL" id="WIW71831.1"/>
    </source>
</evidence>
<dbReference type="InterPro" id="IPR001482">
    <property type="entry name" value="T2SS/T4SS_dom"/>
</dbReference>
<dbReference type="Proteomes" id="UP001243623">
    <property type="component" value="Chromosome"/>
</dbReference>
<protein>
    <submittedName>
        <fullName evidence="6">ATPase, T2SS/T4P/T4SS family</fullName>
    </submittedName>
</protein>
<name>A0A9Y2AKH9_9FIRM</name>
<organism evidence="6 7">
    <name type="scientific">Selenobaculum gibii</name>
    <dbReference type="NCBI Taxonomy" id="3054208"/>
    <lineage>
        <taxon>Bacteria</taxon>
        <taxon>Bacillati</taxon>
        <taxon>Bacillota</taxon>
        <taxon>Negativicutes</taxon>
        <taxon>Selenomonadales</taxon>
        <taxon>Selenomonadaceae</taxon>
        <taxon>Selenobaculum</taxon>
    </lineage>
</organism>
<dbReference type="GO" id="GO:0005886">
    <property type="term" value="C:plasma membrane"/>
    <property type="evidence" value="ECO:0007669"/>
    <property type="project" value="TreeGrafter"/>
</dbReference>
<comment type="similarity">
    <text evidence="1">Belongs to the GSP E family.</text>
</comment>
<proteinExistence type="inferred from homology"/>
<gene>
    <name evidence="6" type="ORF">P3F81_05935</name>
</gene>
<dbReference type="FunFam" id="3.30.450.90:FF:000001">
    <property type="entry name" value="Type II secretion system ATPase GspE"/>
    <property type="match status" value="1"/>
</dbReference>
<evidence type="ECO:0000256" key="2">
    <source>
        <dbReference type="ARBA" id="ARBA00022741"/>
    </source>
</evidence>
<dbReference type="InterPro" id="IPR007831">
    <property type="entry name" value="T2SS_GspE_N"/>
</dbReference>
<dbReference type="InterPro" id="IPR027417">
    <property type="entry name" value="P-loop_NTPase"/>
</dbReference>
<dbReference type="Pfam" id="PF00437">
    <property type="entry name" value="T2SSE"/>
    <property type="match status" value="1"/>
</dbReference>
<feature type="domain" description="Type II secretion system protein GspE N-terminal" evidence="5">
    <location>
        <begin position="60"/>
        <end position="144"/>
    </location>
</feature>
<dbReference type="GO" id="GO:0016887">
    <property type="term" value="F:ATP hydrolysis activity"/>
    <property type="evidence" value="ECO:0007669"/>
    <property type="project" value="TreeGrafter"/>
</dbReference>
<dbReference type="AlphaFoldDB" id="A0A9Y2AKH9"/>
<keyword evidence="2" id="KW-0547">Nucleotide-binding</keyword>
<dbReference type="CDD" id="cd01129">
    <property type="entry name" value="PulE-GspE-like"/>
    <property type="match status" value="1"/>
</dbReference>
<dbReference type="PANTHER" id="PTHR30258">
    <property type="entry name" value="TYPE II SECRETION SYSTEM PROTEIN GSPE-RELATED"/>
    <property type="match status" value="1"/>
</dbReference>
<dbReference type="SUPFAM" id="SSF52540">
    <property type="entry name" value="P-loop containing nucleoside triphosphate hydrolases"/>
    <property type="match status" value="1"/>
</dbReference>
<accession>A0A9Y2AKH9</accession>
<dbReference type="RefSeq" id="WP_147668577.1">
    <property type="nucleotide sequence ID" value="NZ_CP120678.1"/>
</dbReference>
<keyword evidence="3" id="KW-0067">ATP-binding</keyword>
<dbReference type="Pfam" id="PF05157">
    <property type="entry name" value="MshEN"/>
    <property type="match status" value="1"/>
</dbReference>
<dbReference type="Gene3D" id="3.30.300.160">
    <property type="entry name" value="Type II secretion system, protein E, N-terminal domain"/>
    <property type="match status" value="1"/>
</dbReference>
<sequence length="558" mass="61425">MAIVKKRLGDLLIDADVISQEQLDKALTVQKTTKERLGKALISLGYVTEKSLIKALEIQLGVPHVVLTGLNINPEVIALVPQAIAERYSILPIDKNGKKLTIAMVDPTNFYAIDDVRTISGLDIVPVIATEKDILRAINEFYGVQALVNKASSIIKPEDVASISEVQTANDAPVISIVNTIISQAIKERASDIHIEPTDTELRVRYRIDGALREFFSFPYKTHALLVSRIKIMSDLDIAERRIPQDGRIKYVENNKDYDLRVSTLPTVIGEKIVMRILDRSSVIVDIKSLGFSEYNLNRYSKLYNQAYGMILVTGPTGSGKTTTLYSTLTGLNKSTENIITVEDPVEYRLDGINQVQINPKAGLTFAAGLRSILRQDPNIVMLGEIRDGETADIAIRAALTGHLVLSTLHTNDSAGAISRLVDMGVAPFLVSSSVLGIIAQRLVRVICSECKESYQLEKDSLEYEFMEDMCDGDTVLYRGRGCPSCGGTGYKGRLAIHEVLPISKNIRELITNHASVDLIKNAAFSEGMISMRQDGIQKVLEGKTTVKEVMKVAYADL</sequence>
<dbReference type="FunFam" id="3.40.50.300:FF:000398">
    <property type="entry name" value="Type IV pilus assembly ATPase PilB"/>
    <property type="match status" value="1"/>
</dbReference>
<dbReference type="FunFam" id="3.30.300.160:FF:000002">
    <property type="entry name" value="Type II secretion system protein E"/>
    <property type="match status" value="1"/>
</dbReference>